<evidence type="ECO:0000313" key="3">
    <source>
        <dbReference type="Proteomes" id="UP000215914"/>
    </source>
</evidence>
<feature type="domain" description="Vps53 N-terminal" evidence="1">
    <location>
        <begin position="67"/>
        <end position="120"/>
    </location>
</feature>
<dbReference type="EMBL" id="CM007905">
    <property type="protein sequence ID" value="OTF92890.1"/>
    <property type="molecule type" value="Genomic_DNA"/>
</dbReference>
<dbReference type="Proteomes" id="UP000215914">
    <property type="component" value="Chromosome 16"/>
</dbReference>
<organism evidence="2 3">
    <name type="scientific">Helianthus annuus</name>
    <name type="common">Common sunflower</name>
    <dbReference type="NCBI Taxonomy" id="4232"/>
    <lineage>
        <taxon>Eukaryota</taxon>
        <taxon>Viridiplantae</taxon>
        <taxon>Streptophyta</taxon>
        <taxon>Embryophyta</taxon>
        <taxon>Tracheophyta</taxon>
        <taxon>Spermatophyta</taxon>
        <taxon>Magnoliopsida</taxon>
        <taxon>eudicotyledons</taxon>
        <taxon>Gunneridae</taxon>
        <taxon>Pentapetalae</taxon>
        <taxon>asterids</taxon>
        <taxon>campanulids</taxon>
        <taxon>Asterales</taxon>
        <taxon>Asteraceae</taxon>
        <taxon>Asteroideae</taxon>
        <taxon>Heliantheae alliance</taxon>
        <taxon>Heliantheae</taxon>
        <taxon>Helianthus</taxon>
    </lineage>
</organism>
<keyword evidence="3" id="KW-1185">Reference proteome</keyword>
<dbReference type="AlphaFoldDB" id="A0A251S2E7"/>
<name>A0A251S2E7_HELAN</name>
<proteinExistence type="predicted"/>
<dbReference type="Pfam" id="PF04100">
    <property type="entry name" value="Vps53_N"/>
    <property type="match status" value="1"/>
</dbReference>
<sequence>MDLWLRYVNLVSTVREERLDENEGLRGQFVVFDVLKYSAHIFKRSTQFVVFVAKQSRTKGSHGSGSIRDIKKLHFTKHIPTTITTLHLLTILGLEQLQVMTLRRQYKEAFAQLEEFMTIAIILQLESSREEPSMAMAPRSLQPDSTNTSKVASDQAAPMNYIFSSHAQFIAAFRTITYLVDQETMKITLIYQWMCVQIMIHFLRLLFEENMYDGSSMLNCHRPKKYTGGFLKGYFYSLKFLDSIY</sequence>
<reference evidence="3" key="1">
    <citation type="journal article" date="2017" name="Nature">
        <title>The sunflower genome provides insights into oil metabolism, flowering and Asterid evolution.</title>
        <authorList>
            <person name="Badouin H."/>
            <person name="Gouzy J."/>
            <person name="Grassa C.J."/>
            <person name="Murat F."/>
            <person name="Staton S.E."/>
            <person name="Cottret L."/>
            <person name="Lelandais-Briere C."/>
            <person name="Owens G.L."/>
            <person name="Carrere S."/>
            <person name="Mayjonade B."/>
            <person name="Legrand L."/>
            <person name="Gill N."/>
            <person name="Kane N.C."/>
            <person name="Bowers J.E."/>
            <person name="Hubner S."/>
            <person name="Bellec A."/>
            <person name="Berard A."/>
            <person name="Berges H."/>
            <person name="Blanchet N."/>
            <person name="Boniface M.C."/>
            <person name="Brunel D."/>
            <person name="Catrice O."/>
            <person name="Chaidir N."/>
            <person name="Claudel C."/>
            <person name="Donnadieu C."/>
            <person name="Faraut T."/>
            <person name="Fievet G."/>
            <person name="Helmstetter N."/>
            <person name="King M."/>
            <person name="Knapp S.J."/>
            <person name="Lai Z."/>
            <person name="Le Paslier M.C."/>
            <person name="Lippi Y."/>
            <person name="Lorenzon L."/>
            <person name="Mandel J.R."/>
            <person name="Marage G."/>
            <person name="Marchand G."/>
            <person name="Marquand E."/>
            <person name="Bret-Mestries E."/>
            <person name="Morien E."/>
            <person name="Nambeesan S."/>
            <person name="Nguyen T."/>
            <person name="Pegot-Espagnet P."/>
            <person name="Pouilly N."/>
            <person name="Raftis F."/>
            <person name="Sallet E."/>
            <person name="Schiex T."/>
            <person name="Thomas J."/>
            <person name="Vandecasteele C."/>
            <person name="Vares D."/>
            <person name="Vear F."/>
            <person name="Vautrin S."/>
            <person name="Crespi M."/>
            <person name="Mangin B."/>
            <person name="Burke J.M."/>
            <person name="Salse J."/>
            <person name="Munos S."/>
            <person name="Vincourt P."/>
            <person name="Rieseberg L.H."/>
            <person name="Langlade N.B."/>
        </authorList>
    </citation>
    <scope>NUCLEOTIDE SEQUENCE [LARGE SCALE GENOMIC DNA]</scope>
    <source>
        <strain evidence="3">cv. SF193</strain>
    </source>
</reference>
<gene>
    <name evidence="2" type="ORF">HannXRQ_Chr16g0526921</name>
</gene>
<dbReference type="InterPro" id="IPR007234">
    <property type="entry name" value="Vps53_N"/>
</dbReference>
<dbReference type="InParanoid" id="A0A251S2E7"/>
<evidence type="ECO:0000259" key="1">
    <source>
        <dbReference type="Pfam" id="PF04100"/>
    </source>
</evidence>
<evidence type="ECO:0000313" key="2">
    <source>
        <dbReference type="EMBL" id="OTF92890.1"/>
    </source>
</evidence>
<accession>A0A251S2E7</accession>
<protein>
    <submittedName>
        <fullName evidence="2">Putative vps53-like protein</fullName>
    </submittedName>
</protein>
<dbReference type="STRING" id="4232.A0A251S2E7"/>